<dbReference type="Gene3D" id="3.30.70.270">
    <property type="match status" value="1"/>
</dbReference>
<dbReference type="Pfam" id="PF00563">
    <property type="entry name" value="EAL"/>
    <property type="match status" value="1"/>
</dbReference>
<dbReference type="Pfam" id="PF07696">
    <property type="entry name" value="7TMR-DISMED2"/>
    <property type="match status" value="1"/>
</dbReference>
<dbReference type="PANTHER" id="PTHR33121:SF71">
    <property type="entry name" value="OXYGEN SENSOR PROTEIN DOSP"/>
    <property type="match status" value="1"/>
</dbReference>
<dbReference type="RefSeq" id="WP_036159337.1">
    <property type="nucleotide sequence ID" value="NZ_JAMB01000002.1"/>
</dbReference>
<dbReference type="CDD" id="cd01948">
    <property type="entry name" value="EAL"/>
    <property type="match status" value="1"/>
</dbReference>
<feature type="transmembrane region" description="Helical" evidence="1">
    <location>
        <begin position="297"/>
        <end position="316"/>
    </location>
</feature>
<dbReference type="SUPFAM" id="SSF55073">
    <property type="entry name" value="Nucleotide cyclase"/>
    <property type="match status" value="1"/>
</dbReference>
<dbReference type="InterPro" id="IPR035919">
    <property type="entry name" value="EAL_sf"/>
</dbReference>
<dbReference type="InterPro" id="IPR001633">
    <property type="entry name" value="EAL_dom"/>
</dbReference>
<keyword evidence="2" id="KW-0732">Signal</keyword>
<proteinExistence type="predicted"/>
<dbReference type="InterPro" id="IPR000160">
    <property type="entry name" value="GGDEF_dom"/>
</dbReference>
<feature type="transmembrane region" description="Helical" evidence="1">
    <location>
        <begin position="328"/>
        <end position="348"/>
    </location>
</feature>
<name>X7E6P8_9GAMM</name>
<dbReference type="STRING" id="1122207.MUS1_07310"/>
<dbReference type="OrthoDB" id="6279314at2"/>
<feature type="transmembrane region" description="Helical" evidence="1">
    <location>
        <begin position="360"/>
        <end position="377"/>
    </location>
</feature>
<keyword evidence="5" id="KW-1185">Reference proteome</keyword>
<dbReference type="PATRIC" id="fig|1122207.3.peg.771"/>
<dbReference type="Gene3D" id="2.60.40.2380">
    <property type="match status" value="1"/>
</dbReference>
<dbReference type="PANTHER" id="PTHR33121">
    <property type="entry name" value="CYCLIC DI-GMP PHOSPHODIESTERASE PDEF"/>
    <property type="match status" value="1"/>
</dbReference>
<sequence>MIFRNVVFFFLLASLFSTQSAFANEYTQKSSDTFPTFKETTPITAQSLLSLDTFQESLYEESQGFSNSAYWHKLTFPKITTESTDKRLHLGISYYIINNLDFYLFHGDELQQHWARGALQTWNAKDESYKGIWIPIVLSEQKETTLLIRKQGHSPLLTPIMLFNDQEVIDKKEQKLLFWTVILCSLIVLLTHNIFVFMLLRQPGYVYYLGINITILVSLSIITGFNRWIFPEEFSQWTTKNLFFVFGIATWILYKFSLSFLKEVQIPTAESFTRRYGDLGFIAFLIATQLFSEQVSASLFALIEVFMFFFCTYWGVKAYNKGFLAVRFYLFSWLTLMLGSIFNTLIFWKVLPINIMTESILPICSLLQLLGFAFAFADKSNYIERKRQLQAITDPSTGLPNRTYYFEKLPLLISKGAHDQPNLALIMVEITSHLKLSQAFGPAQADIALNDIIKRIHKKTMTMDGFLPLPLTGKHTKHLMRLTIRNIVIVSTTPNELKSQIEQIQQVLDHSILVNKAHFRHQYKIGSALYPSQGSNLDKLYQNALIASNTVTYSSGSWAPFTNKLQSNHAHQLRLITLLTDDIKNEKLYFDIQPQVDLSKNKIVGGEVLLRWHNEYLGQISPAEFIPLAEQTGLIYKLTYMIIEKAFQWAAAHSKELTTHTLSINISALDLWQEDFAKRTSQLIQKYNLNAEQFTIEVTETSIFQNNDIVISNVAQLHQAGFKLAIDDFGVGYSSMQNLVSLQTDELKIDQFFVMNLLNNKQSQTLCRNMINLSEELNITSVAEGIESEEILNLLQMWNCQLGQGYHLHRPMTPASYLNLLDPGLSESSHQ</sequence>
<dbReference type="InterPro" id="IPR011622">
    <property type="entry name" value="7TMR_DISM_rcpt_extracell_dom2"/>
</dbReference>
<dbReference type="eggNOG" id="COG5001">
    <property type="taxonomic scope" value="Bacteria"/>
</dbReference>
<dbReference type="SUPFAM" id="SSF141868">
    <property type="entry name" value="EAL domain-like"/>
    <property type="match status" value="1"/>
</dbReference>
<dbReference type="InterPro" id="IPR011623">
    <property type="entry name" value="7TMR_DISM_rcpt_extracell_dom1"/>
</dbReference>
<evidence type="ECO:0000259" key="3">
    <source>
        <dbReference type="PROSITE" id="PS50883"/>
    </source>
</evidence>
<dbReference type="AlphaFoldDB" id="X7E6P8"/>
<organism evidence="4 5">
    <name type="scientific">Marinomonas ushuaiensis DSM 15871</name>
    <dbReference type="NCBI Taxonomy" id="1122207"/>
    <lineage>
        <taxon>Bacteria</taxon>
        <taxon>Pseudomonadati</taxon>
        <taxon>Pseudomonadota</taxon>
        <taxon>Gammaproteobacteria</taxon>
        <taxon>Oceanospirillales</taxon>
        <taxon>Oceanospirillaceae</taxon>
        <taxon>Marinomonas</taxon>
    </lineage>
</organism>
<dbReference type="SMART" id="SM00052">
    <property type="entry name" value="EAL"/>
    <property type="match status" value="1"/>
</dbReference>
<dbReference type="Pfam" id="PF00990">
    <property type="entry name" value="GGDEF"/>
    <property type="match status" value="1"/>
</dbReference>
<feature type="transmembrane region" description="Helical" evidence="1">
    <location>
        <begin position="176"/>
        <end position="200"/>
    </location>
</feature>
<evidence type="ECO:0000313" key="4">
    <source>
        <dbReference type="EMBL" id="ETX11744.1"/>
    </source>
</evidence>
<dbReference type="Proteomes" id="UP000054058">
    <property type="component" value="Unassembled WGS sequence"/>
</dbReference>
<keyword evidence="1" id="KW-0812">Transmembrane</keyword>
<keyword evidence="1" id="KW-0472">Membrane</keyword>
<gene>
    <name evidence="4" type="ORF">MUS1_07310</name>
</gene>
<dbReference type="SMART" id="SM00267">
    <property type="entry name" value="GGDEF"/>
    <property type="match status" value="1"/>
</dbReference>
<feature type="signal peptide" evidence="2">
    <location>
        <begin position="1"/>
        <end position="23"/>
    </location>
</feature>
<feature type="transmembrane region" description="Helical" evidence="1">
    <location>
        <begin position="242"/>
        <end position="261"/>
    </location>
</feature>
<protein>
    <submittedName>
        <fullName evidence="4">Diguanylate cyclase</fullName>
    </submittedName>
</protein>
<evidence type="ECO:0000313" key="5">
    <source>
        <dbReference type="Proteomes" id="UP000054058"/>
    </source>
</evidence>
<keyword evidence="1" id="KW-1133">Transmembrane helix</keyword>
<accession>X7E6P8</accession>
<comment type="caution">
    <text evidence="4">The sequence shown here is derived from an EMBL/GenBank/DDBJ whole genome shotgun (WGS) entry which is preliminary data.</text>
</comment>
<evidence type="ECO:0000256" key="1">
    <source>
        <dbReference type="SAM" id="Phobius"/>
    </source>
</evidence>
<dbReference type="Gene3D" id="3.20.20.450">
    <property type="entry name" value="EAL domain"/>
    <property type="match status" value="1"/>
</dbReference>
<dbReference type="InterPro" id="IPR029787">
    <property type="entry name" value="Nucleotide_cyclase"/>
</dbReference>
<feature type="domain" description="EAL" evidence="3">
    <location>
        <begin position="572"/>
        <end position="825"/>
    </location>
</feature>
<evidence type="ECO:0000256" key="2">
    <source>
        <dbReference type="SAM" id="SignalP"/>
    </source>
</evidence>
<dbReference type="EMBL" id="JAMB01000002">
    <property type="protein sequence ID" value="ETX11744.1"/>
    <property type="molecule type" value="Genomic_DNA"/>
</dbReference>
<dbReference type="GO" id="GO:0071111">
    <property type="term" value="F:cyclic-guanylate-specific phosphodiesterase activity"/>
    <property type="evidence" value="ECO:0007669"/>
    <property type="project" value="InterPro"/>
</dbReference>
<feature type="transmembrane region" description="Helical" evidence="1">
    <location>
        <begin position="207"/>
        <end position="230"/>
    </location>
</feature>
<reference evidence="4 5" key="1">
    <citation type="submission" date="2014-01" db="EMBL/GenBank/DDBJ databases">
        <title>Marinomonas ushuaiensis DSM 15871 Genome Sequencing.</title>
        <authorList>
            <person name="Lai Q."/>
            <person name="Shao Z.S."/>
        </authorList>
    </citation>
    <scope>NUCLEOTIDE SEQUENCE [LARGE SCALE GENOMIC DNA]</scope>
    <source>
        <strain evidence="4 5">DSM 15871</strain>
    </source>
</reference>
<dbReference type="Pfam" id="PF07695">
    <property type="entry name" value="7TMR-DISM_7TM"/>
    <property type="match status" value="1"/>
</dbReference>
<dbReference type="InterPro" id="IPR050706">
    <property type="entry name" value="Cyclic-di-GMP_PDE-like"/>
</dbReference>
<dbReference type="PROSITE" id="PS50883">
    <property type="entry name" value="EAL"/>
    <property type="match status" value="1"/>
</dbReference>
<feature type="chain" id="PRO_5004979424" evidence="2">
    <location>
        <begin position="24"/>
        <end position="831"/>
    </location>
</feature>
<dbReference type="InterPro" id="IPR043128">
    <property type="entry name" value="Rev_trsase/Diguanyl_cyclase"/>
</dbReference>